<evidence type="ECO:0000256" key="1">
    <source>
        <dbReference type="SAM" id="Coils"/>
    </source>
</evidence>
<name>A0ABN7M308_9BURK</name>
<keyword evidence="4" id="KW-1185">Reference proteome</keyword>
<dbReference type="RefSeq" id="WP_211613306.1">
    <property type="nucleotide sequence ID" value="NZ_CAJNBK010000013.1"/>
</dbReference>
<feature type="coiled-coil region" evidence="1">
    <location>
        <begin position="102"/>
        <end position="129"/>
    </location>
</feature>
<reference evidence="3 4" key="1">
    <citation type="submission" date="2021-02" db="EMBL/GenBank/DDBJ databases">
        <authorList>
            <person name="Vanwijnsberghe S."/>
        </authorList>
    </citation>
    <scope>NUCLEOTIDE SEQUENCE [LARGE SCALE GENOMIC DNA]</scope>
    <source>
        <strain evidence="3 4">LMG 31837</strain>
    </source>
</reference>
<organism evidence="3 4">
    <name type="scientific">Paraburkholderia haematera</name>
    <dbReference type="NCBI Taxonomy" id="2793077"/>
    <lineage>
        <taxon>Bacteria</taxon>
        <taxon>Pseudomonadati</taxon>
        <taxon>Pseudomonadota</taxon>
        <taxon>Betaproteobacteria</taxon>
        <taxon>Burkholderiales</taxon>
        <taxon>Burkholderiaceae</taxon>
        <taxon>Paraburkholderia</taxon>
    </lineage>
</organism>
<gene>
    <name evidence="3" type="ORF">R69888_04387</name>
</gene>
<dbReference type="Pfam" id="PF09509">
    <property type="entry name" value="Hypoth_Ymh"/>
    <property type="match status" value="1"/>
</dbReference>
<comment type="caution">
    <text evidence="3">The sequence shown here is derived from an EMBL/GenBank/DDBJ whole genome shotgun (WGS) entry which is preliminary data.</text>
</comment>
<keyword evidence="1" id="KW-0175">Coiled coil</keyword>
<evidence type="ECO:0000313" key="4">
    <source>
        <dbReference type="Proteomes" id="UP000672526"/>
    </source>
</evidence>
<dbReference type="EMBL" id="CAJNBK010000013">
    <property type="protein sequence ID" value="CAE6782866.1"/>
    <property type="molecule type" value="Genomic_DNA"/>
</dbReference>
<evidence type="ECO:0000313" key="3">
    <source>
        <dbReference type="EMBL" id="CAE6782866.1"/>
    </source>
</evidence>
<proteinExistence type="predicted"/>
<feature type="domain" description="Conserved hypothetical protein CHP02391" evidence="2">
    <location>
        <begin position="143"/>
        <end position="259"/>
    </location>
</feature>
<accession>A0ABN7M308</accession>
<dbReference type="InterPro" id="IPR012654">
    <property type="entry name" value="CHP02391"/>
</dbReference>
<evidence type="ECO:0000259" key="2">
    <source>
        <dbReference type="Pfam" id="PF09509"/>
    </source>
</evidence>
<dbReference type="Proteomes" id="UP000672526">
    <property type="component" value="Unassembled WGS sequence"/>
</dbReference>
<protein>
    <recommendedName>
        <fullName evidence="2">Conserved hypothetical protein CHP02391 domain-containing protein</fullName>
    </recommendedName>
</protein>
<sequence>MAAGKAQSAQPQAANLRPDQMRAAIPTLHRRIEELRTFDPTSIQQRSDPRIETLDKKLDETIASIFGMGTQEYLRYAPRDLDGAGYNLAYPIPLSEVMASLVESKAREIANLQAIIESFEEKLADGSETPATKARRAFGDLDLHPDIAQESTKLFEDGHYSAAVETACKVLEMLVQRRSLKNDLSGTALMRTVFSVKTPILTYNDLQSETGRSEQEGMMHLFEGAVLALRNPRAHGIIDDHPERAVEYLSFLSMLARSLDRTQRV</sequence>
<dbReference type="NCBIfam" id="TIGR02391">
    <property type="entry name" value="hypoth_ymh"/>
    <property type="match status" value="1"/>
</dbReference>